<accession>A0A1E1WXZ8</accession>
<proteinExistence type="evidence at transcript level"/>
<evidence type="ECO:0000259" key="2">
    <source>
        <dbReference type="Pfam" id="PF01826"/>
    </source>
</evidence>
<name>A0A1E1WXZ8_9ACAR</name>
<feature type="domain" description="TIL" evidence="2">
    <location>
        <begin position="49"/>
        <end position="105"/>
    </location>
</feature>
<dbReference type="Gene3D" id="2.10.25.10">
    <property type="entry name" value="Laminin"/>
    <property type="match status" value="1"/>
</dbReference>
<evidence type="ECO:0000256" key="1">
    <source>
        <dbReference type="SAM" id="SignalP"/>
    </source>
</evidence>
<reference evidence="3" key="1">
    <citation type="journal article" date="2017" name="Front. Cell. Infect. Microbiol.">
        <title>The Distinct Transcriptional Response of the Midgut of Amblyomma sculptum and Amblyomma aureolatum Ticks to Rickettsia rickettsii Correlates to Their Differences in Susceptibility to Infection.</title>
        <authorList>
            <person name="Martins L.A."/>
            <person name="Galletti M.F.B.M."/>
            <person name="Ribeiro J.M."/>
            <person name="Fujita A."/>
            <person name="Costa F.B."/>
            <person name="Labruna M.B."/>
            <person name="Daffre S."/>
            <person name="Fogaca A.C."/>
        </authorList>
    </citation>
    <scope>NUCLEOTIDE SEQUENCE</scope>
</reference>
<dbReference type="InterPro" id="IPR002919">
    <property type="entry name" value="TIL_dom"/>
</dbReference>
<sequence length="131" mass="15013">MVRMATLSFLVLVGVCAFFVQASAERRLSQAAIGQPGHGAGVLGPYRRCGRHEVFKNCVSSTCSEAKCWKPRVGPICTADCRSGCFCRRGFFRDRWNRCVSWNNCNRWGWDQQPFYPSYPEGWVLQNEWNH</sequence>
<keyword evidence="1" id="KW-0732">Signal</keyword>
<dbReference type="InterPro" id="IPR036084">
    <property type="entry name" value="Ser_inhib-like_sf"/>
</dbReference>
<feature type="chain" id="PRO_5009115733" evidence="1">
    <location>
        <begin position="25"/>
        <end position="131"/>
    </location>
</feature>
<dbReference type="Pfam" id="PF01826">
    <property type="entry name" value="TIL"/>
    <property type="match status" value="1"/>
</dbReference>
<dbReference type="AlphaFoldDB" id="A0A1E1WXZ8"/>
<organism evidence="3">
    <name type="scientific">Amblyomma aureolatum</name>
    <dbReference type="NCBI Taxonomy" id="187763"/>
    <lineage>
        <taxon>Eukaryota</taxon>
        <taxon>Metazoa</taxon>
        <taxon>Ecdysozoa</taxon>
        <taxon>Arthropoda</taxon>
        <taxon>Chelicerata</taxon>
        <taxon>Arachnida</taxon>
        <taxon>Acari</taxon>
        <taxon>Parasitiformes</taxon>
        <taxon>Ixodida</taxon>
        <taxon>Ixodoidea</taxon>
        <taxon>Ixodidae</taxon>
        <taxon>Amblyomminae</taxon>
        <taxon>Amblyomma</taxon>
    </lineage>
</organism>
<dbReference type="EMBL" id="GFAC01007275">
    <property type="protein sequence ID" value="JAT91913.1"/>
    <property type="molecule type" value="mRNA"/>
</dbReference>
<evidence type="ECO:0000313" key="3">
    <source>
        <dbReference type="EMBL" id="JAT91913.1"/>
    </source>
</evidence>
<dbReference type="CDD" id="cd19941">
    <property type="entry name" value="TIL"/>
    <property type="match status" value="1"/>
</dbReference>
<dbReference type="SUPFAM" id="SSF57567">
    <property type="entry name" value="Serine protease inhibitors"/>
    <property type="match status" value="1"/>
</dbReference>
<protein>
    <submittedName>
        <fullName evidence="3">Putative tick til 11</fullName>
    </submittedName>
</protein>
<feature type="signal peptide" evidence="1">
    <location>
        <begin position="1"/>
        <end position="24"/>
    </location>
</feature>